<organism evidence="1 2">
    <name type="scientific">Desulfotignum phosphitoxidans DSM 13687</name>
    <dbReference type="NCBI Taxonomy" id="1286635"/>
    <lineage>
        <taxon>Bacteria</taxon>
        <taxon>Pseudomonadati</taxon>
        <taxon>Thermodesulfobacteriota</taxon>
        <taxon>Desulfobacteria</taxon>
        <taxon>Desulfobacterales</taxon>
        <taxon>Desulfobacteraceae</taxon>
        <taxon>Desulfotignum</taxon>
    </lineage>
</organism>
<reference evidence="1 2" key="1">
    <citation type="journal article" date="2013" name="Genome Announc.">
        <title>Draft Genome Sequence of Desulfotignum phosphitoxidans DSM 13687 Strain FiPS-3.</title>
        <authorList>
            <person name="Poehlein A."/>
            <person name="Daniel R."/>
            <person name="Simeonova D.D."/>
        </authorList>
    </citation>
    <scope>NUCLEOTIDE SEQUENCE [LARGE SCALE GENOMIC DNA]</scope>
    <source>
        <strain evidence="1 2">DSM 13687</strain>
    </source>
</reference>
<dbReference type="Proteomes" id="UP000014216">
    <property type="component" value="Unassembled WGS sequence"/>
</dbReference>
<sequence length="155" mass="16625">MTTGIGNQQMNEAPQKTICIIDGHGGGIGAAIIKYIRQFHENRFKLVALGTNAIATAGMLKAGAHNGASGENALIRNVETADLIIGPISITWPNASLGEITPRMAGAIMESPAPKILMPLHRENVHLMHFSDKEPLPHQAMALAETKIMEVLHHV</sequence>
<comment type="caution">
    <text evidence="1">The sequence shown here is derived from an EMBL/GenBank/DDBJ whole genome shotgun (WGS) entry which is preliminary data.</text>
</comment>
<evidence type="ECO:0000313" key="1">
    <source>
        <dbReference type="EMBL" id="EMS81327.1"/>
    </source>
</evidence>
<dbReference type="InterPro" id="IPR024208">
    <property type="entry name" value="DUF3842"/>
</dbReference>
<protein>
    <recommendedName>
        <fullName evidence="3">DUF3842 family protein</fullName>
    </recommendedName>
</protein>
<name>S0G7P1_9BACT</name>
<dbReference type="RefSeq" id="WP_006964042.1">
    <property type="nucleotide sequence ID" value="NZ_APJX01000001.1"/>
</dbReference>
<dbReference type="AlphaFoldDB" id="S0G7P1"/>
<proteinExistence type="predicted"/>
<gene>
    <name evidence="1" type="ORF">Dpo_1c04680</name>
</gene>
<evidence type="ECO:0000313" key="2">
    <source>
        <dbReference type="Proteomes" id="UP000014216"/>
    </source>
</evidence>
<evidence type="ECO:0008006" key="3">
    <source>
        <dbReference type="Google" id="ProtNLM"/>
    </source>
</evidence>
<keyword evidence="2" id="KW-1185">Reference proteome</keyword>
<dbReference type="EMBL" id="APJX01000001">
    <property type="protein sequence ID" value="EMS81327.1"/>
    <property type="molecule type" value="Genomic_DNA"/>
</dbReference>
<dbReference type="Pfam" id="PF12953">
    <property type="entry name" value="DUF3842"/>
    <property type="match status" value="1"/>
</dbReference>
<accession>S0G7P1</accession>